<organism evidence="10">
    <name type="scientific">marine metagenome</name>
    <dbReference type="NCBI Taxonomy" id="408172"/>
    <lineage>
        <taxon>unclassified sequences</taxon>
        <taxon>metagenomes</taxon>
        <taxon>ecological metagenomes</taxon>
    </lineage>
</organism>
<evidence type="ECO:0000256" key="8">
    <source>
        <dbReference type="ARBA" id="ARBA00023284"/>
    </source>
</evidence>
<keyword evidence="7" id="KW-1015">Disulfide bond</keyword>
<dbReference type="InterPro" id="IPR036188">
    <property type="entry name" value="FAD/NAD-bd_sf"/>
</dbReference>
<name>A0A382YYU2_9ZZZZ</name>
<dbReference type="GO" id="GO:0003955">
    <property type="term" value="F:NAD(P)H dehydrogenase (quinone) activity"/>
    <property type="evidence" value="ECO:0007669"/>
    <property type="project" value="TreeGrafter"/>
</dbReference>
<proteinExistence type="inferred from homology"/>
<evidence type="ECO:0000313" key="10">
    <source>
        <dbReference type="EMBL" id="SVD88437.1"/>
    </source>
</evidence>
<feature type="domain" description="FAD/NAD(P)-binding" evidence="9">
    <location>
        <begin position="4"/>
        <end position="239"/>
    </location>
</feature>
<keyword evidence="3" id="KW-0285">Flavoprotein</keyword>
<evidence type="ECO:0000256" key="4">
    <source>
        <dbReference type="ARBA" id="ARBA00022827"/>
    </source>
</evidence>
<dbReference type="PANTHER" id="PTHR43014:SF2">
    <property type="entry name" value="MERCURIC REDUCTASE"/>
    <property type="match status" value="1"/>
</dbReference>
<gene>
    <name evidence="10" type="ORF">METZ01_LOCUS441291</name>
</gene>
<keyword evidence="4" id="KW-0274">FAD</keyword>
<sequence length="255" mass="27928">MGRFDVVVIGGGSAGYAAANEAQSKGAKVAIVDKGPLGGLCILRGCMPTKTILRSSDILALIRRAKEFGLSASNPSADLSLINDRKTRLIDEFANYRIEQLKDPKFTLIEEHGSFISPYKLVAGKRILSAENFIIATGSKVAEFPIPGLAEAGFFTSDDILELRKIPKSMIILGAGPVAVELAQFFCRIGTQTTLIQRSNHILSKVDEDLSRPLEARFREEGMEVYTGTKLKRVEKSRHGRTIFFSHKGKEQSIT</sequence>
<evidence type="ECO:0000256" key="2">
    <source>
        <dbReference type="ARBA" id="ARBA00007532"/>
    </source>
</evidence>
<feature type="non-terminal residue" evidence="10">
    <location>
        <position position="255"/>
    </location>
</feature>
<keyword evidence="6" id="KW-0560">Oxidoreductase</keyword>
<keyword evidence="8" id="KW-0676">Redox-active center</keyword>
<reference evidence="10" key="1">
    <citation type="submission" date="2018-05" db="EMBL/GenBank/DDBJ databases">
        <authorList>
            <person name="Lanie J.A."/>
            <person name="Ng W.-L."/>
            <person name="Kazmierczak K.M."/>
            <person name="Andrzejewski T.M."/>
            <person name="Davidsen T.M."/>
            <person name="Wayne K.J."/>
            <person name="Tettelin H."/>
            <person name="Glass J.I."/>
            <person name="Rusch D."/>
            <person name="Podicherti R."/>
            <person name="Tsui H.-C.T."/>
            <person name="Winkler M.E."/>
        </authorList>
    </citation>
    <scope>NUCLEOTIDE SEQUENCE</scope>
</reference>
<evidence type="ECO:0000256" key="1">
    <source>
        <dbReference type="ARBA" id="ARBA00001974"/>
    </source>
</evidence>
<dbReference type="AlphaFoldDB" id="A0A382YYU2"/>
<evidence type="ECO:0000256" key="3">
    <source>
        <dbReference type="ARBA" id="ARBA00022630"/>
    </source>
</evidence>
<dbReference type="EMBL" id="UINC01179647">
    <property type="protein sequence ID" value="SVD88437.1"/>
    <property type="molecule type" value="Genomic_DNA"/>
</dbReference>
<dbReference type="GO" id="GO:0016668">
    <property type="term" value="F:oxidoreductase activity, acting on a sulfur group of donors, NAD(P) as acceptor"/>
    <property type="evidence" value="ECO:0007669"/>
    <property type="project" value="InterPro"/>
</dbReference>
<dbReference type="PANTHER" id="PTHR43014">
    <property type="entry name" value="MERCURIC REDUCTASE"/>
    <property type="match status" value="1"/>
</dbReference>
<accession>A0A382YYU2</accession>
<dbReference type="InterPro" id="IPR012999">
    <property type="entry name" value="Pyr_OxRdtase_I_AS"/>
</dbReference>
<evidence type="ECO:0000259" key="9">
    <source>
        <dbReference type="Pfam" id="PF07992"/>
    </source>
</evidence>
<keyword evidence="5" id="KW-0521">NADP</keyword>
<evidence type="ECO:0000256" key="6">
    <source>
        <dbReference type="ARBA" id="ARBA00023002"/>
    </source>
</evidence>
<dbReference type="SUPFAM" id="SSF51905">
    <property type="entry name" value="FAD/NAD(P)-binding domain"/>
    <property type="match status" value="1"/>
</dbReference>
<evidence type="ECO:0000256" key="7">
    <source>
        <dbReference type="ARBA" id="ARBA00023157"/>
    </source>
</evidence>
<comment type="similarity">
    <text evidence="2">Belongs to the class-I pyridine nucleotide-disulfide oxidoreductase family.</text>
</comment>
<dbReference type="InterPro" id="IPR023753">
    <property type="entry name" value="FAD/NAD-binding_dom"/>
</dbReference>
<dbReference type="PRINTS" id="PR00411">
    <property type="entry name" value="PNDRDTASEI"/>
</dbReference>
<dbReference type="Pfam" id="PF07992">
    <property type="entry name" value="Pyr_redox_2"/>
    <property type="match status" value="1"/>
</dbReference>
<evidence type="ECO:0000256" key="5">
    <source>
        <dbReference type="ARBA" id="ARBA00022857"/>
    </source>
</evidence>
<dbReference type="GO" id="GO:0050660">
    <property type="term" value="F:flavin adenine dinucleotide binding"/>
    <property type="evidence" value="ECO:0007669"/>
    <property type="project" value="TreeGrafter"/>
</dbReference>
<dbReference type="PRINTS" id="PR00368">
    <property type="entry name" value="FADPNR"/>
</dbReference>
<dbReference type="Gene3D" id="3.50.50.60">
    <property type="entry name" value="FAD/NAD(P)-binding domain"/>
    <property type="match status" value="1"/>
</dbReference>
<protein>
    <recommendedName>
        <fullName evidence="9">FAD/NAD(P)-binding domain-containing protein</fullName>
    </recommendedName>
</protein>
<comment type="cofactor">
    <cofactor evidence="1">
        <name>FAD</name>
        <dbReference type="ChEBI" id="CHEBI:57692"/>
    </cofactor>
</comment>
<dbReference type="PROSITE" id="PS00076">
    <property type="entry name" value="PYRIDINE_REDOX_1"/>
    <property type="match status" value="1"/>
</dbReference>